<evidence type="ECO:0000256" key="2">
    <source>
        <dbReference type="SAM" id="Phobius"/>
    </source>
</evidence>
<reference evidence="3 4" key="2">
    <citation type="submission" date="2018-11" db="EMBL/GenBank/DDBJ databases">
        <authorList>
            <consortium name="Pathogen Informatics"/>
        </authorList>
    </citation>
    <scope>NUCLEOTIDE SEQUENCE [LARGE SCALE GENOMIC DNA]</scope>
</reference>
<dbReference type="EMBL" id="UYRS01018627">
    <property type="protein sequence ID" value="VDK38487.1"/>
    <property type="molecule type" value="Genomic_DNA"/>
</dbReference>
<keyword evidence="4" id="KW-1185">Reference proteome</keyword>
<dbReference type="Proteomes" id="UP000282613">
    <property type="component" value="Unassembled WGS sequence"/>
</dbReference>
<keyword evidence="2" id="KW-1133">Transmembrane helix</keyword>
<evidence type="ECO:0000313" key="4">
    <source>
        <dbReference type="Proteomes" id="UP000282613"/>
    </source>
</evidence>
<feature type="region of interest" description="Disordered" evidence="1">
    <location>
        <begin position="368"/>
        <end position="406"/>
    </location>
</feature>
<evidence type="ECO:0000313" key="3">
    <source>
        <dbReference type="EMBL" id="VDK38487.1"/>
    </source>
</evidence>
<gene>
    <name evidence="3" type="ORF">TASK_LOCUS7502</name>
</gene>
<organism evidence="5">
    <name type="scientific">Taenia asiatica</name>
    <name type="common">Asian tapeworm</name>
    <dbReference type="NCBI Taxonomy" id="60517"/>
    <lineage>
        <taxon>Eukaryota</taxon>
        <taxon>Metazoa</taxon>
        <taxon>Spiralia</taxon>
        <taxon>Lophotrochozoa</taxon>
        <taxon>Platyhelminthes</taxon>
        <taxon>Cestoda</taxon>
        <taxon>Eucestoda</taxon>
        <taxon>Cyclophyllidea</taxon>
        <taxon>Taeniidae</taxon>
        <taxon>Taenia</taxon>
    </lineage>
</organism>
<accession>A0A158R9M9</accession>
<reference evidence="5" key="1">
    <citation type="submission" date="2016-04" db="UniProtKB">
        <authorList>
            <consortium name="WormBaseParasite"/>
        </authorList>
    </citation>
    <scope>IDENTIFICATION</scope>
</reference>
<feature type="region of interest" description="Disordered" evidence="1">
    <location>
        <begin position="76"/>
        <end position="98"/>
    </location>
</feature>
<keyword evidence="2" id="KW-0472">Membrane</keyword>
<keyword evidence="2" id="KW-0812">Transmembrane</keyword>
<proteinExistence type="predicted"/>
<dbReference type="OrthoDB" id="6242738at2759"/>
<protein>
    <submittedName>
        <fullName evidence="5">KASH domain-containing protein</fullName>
    </submittedName>
</protein>
<feature type="compositionally biased region" description="Polar residues" evidence="1">
    <location>
        <begin position="76"/>
        <end position="85"/>
    </location>
</feature>
<sequence>MLIGAKKRSIYKLIMNVLVQGARTPCHESRCPESLKPLLRQLAAVESEFRVVSMLLNPKNPLNHVDDVIKANSVATSESDMSYGSKTKGHSKPKSDTQNSIVLNETEEGNTSVDRSTTVRKTCDNHVPRGGNHSQSKLPGLLNVSLRPRSGGLSNSSTAESREVFRSPPSLFHSETRKVIAQMSTGSDIIRTSSPELFLRETILEGSKSRRVDSYLAAVGSAEMFVAQQHSNSNVEISTNKLRKSCSDDHLLKVALARARSLDDIKGPQTGRTISLSHSLDDTISYPFGSSEHVISAWDNYQVPYYSIVEGIDLVEPKLKLSENFFWEDLFPNETEARDFERRFLQPQGTTRQFDEWSFEGLSGTLPSSQEFDDAAHSSDNGSRSSEALLEPADKNPFSDNDRETPLRCSMRQDKCLQTEMDDSVSGILTPSTFLNIPQGAPPHDTNTVKESETLREVLLKQKLQMMNSTHPTPQSVPELPDLEVLFTNCHGNILDRTIQDVRFIAEQANGIKSAFIYLEALTEQLQTSASVTRDTVLNSGLDSGGRAVKSSSTCVSEWDSPELSRSNSIKKYTLDQNRIDYEWKSSLVSIVLSLFLLIVLIVLFCISGIVPAIEQYFPFRCLANTWPGCRAIRIYQIGVPPQ</sequence>
<evidence type="ECO:0000313" key="5">
    <source>
        <dbReference type="WBParaSite" id="TASK_0000750101-mRNA-1"/>
    </source>
</evidence>
<evidence type="ECO:0000256" key="1">
    <source>
        <dbReference type="SAM" id="MobiDB-lite"/>
    </source>
</evidence>
<dbReference type="WBParaSite" id="TASK_0000750101-mRNA-1">
    <property type="protein sequence ID" value="TASK_0000750101-mRNA-1"/>
    <property type="gene ID" value="TASK_0000750101"/>
</dbReference>
<feature type="transmembrane region" description="Helical" evidence="2">
    <location>
        <begin position="588"/>
        <end position="611"/>
    </location>
</feature>
<dbReference type="AlphaFoldDB" id="A0A158R9M9"/>
<name>A0A158R9M9_TAEAS</name>